<dbReference type="KEGG" id="eao:BD94_4021"/>
<evidence type="ECO:0000313" key="1">
    <source>
        <dbReference type="EMBL" id="AIL47796.1"/>
    </source>
</evidence>
<evidence type="ECO:0000313" key="2">
    <source>
        <dbReference type="Proteomes" id="UP000028933"/>
    </source>
</evidence>
<reference evidence="1" key="1">
    <citation type="journal article" date="2013" name="Lancet">
        <title>First case of E anophelis outbreak in an intensive-care unit.</title>
        <authorList>
            <person name="Teo J."/>
            <person name="Tan S.Y."/>
            <person name="Tay M."/>
            <person name="Ding Y."/>
            <person name="Kjelleberg S."/>
            <person name="Givskov M."/>
            <person name="Lin R.T."/>
            <person name="Yang L."/>
        </authorList>
    </citation>
    <scope>NUCLEOTIDE SEQUENCE [LARGE SCALE GENOMIC DNA]</scope>
    <source>
        <strain evidence="1">NUHP1</strain>
    </source>
</reference>
<accession>A0A077EJJ6</accession>
<dbReference type="AlphaFoldDB" id="A0A077EJJ6"/>
<gene>
    <name evidence="1" type="ORF">BD94_4021</name>
</gene>
<dbReference type="HOGENOM" id="CLU_2915158_0_0_10"/>
<name>A0A077EJJ6_9FLAO</name>
<dbReference type="STRING" id="1338011.BD94_4021"/>
<dbReference type="RefSeq" id="WP_024563889.1">
    <property type="nucleotide sequence ID" value="NZ_CP007547.1"/>
</dbReference>
<dbReference type="Proteomes" id="UP000028933">
    <property type="component" value="Chromosome"/>
</dbReference>
<protein>
    <submittedName>
        <fullName evidence="1">Uncharacterized protein</fullName>
    </submittedName>
</protein>
<dbReference type="EMBL" id="CP007547">
    <property type="protein sequence ID" value="AIL47796.1"/>
    <property type="molecule type" value="Genomic_DNA"/>
</dbReference>
<proteinExistence type="predicted"/>
<sequence>MKKQKMLWSNTISEQDYFIYISFQDLYPNCNLYSEVVQNKNRKVTEMQYIKKSTYISVSAL</sequence>
<organism evidence="1 2">
    <name type="scientific">Elizabethkingia anophelis NUHP1</name>
    <dbReference type="NCBI Taxonomy" id="1338011"/>
    <lineage>
        <taxon>Bacteria</taxon>
        <taxon>Pseudomonadati</taxon>
        <taxon>Bacteroidota</taxon>
        <taxon>Flavobacteriia</taxon>
        <taxon>Flavobacteriales</taxon>
        <taxon>Weeksellaceae</taxon>
        <taxon>Elizabethkingia</taxon>
    </lineage>
</organism>
<reference evidence="1" key="2">
    <citation type="journal article" date="2015" name="Genome Biol. Evol.">
        <title>Complete Genome Sequence and Transcriptomic Analysis of the Novel Pathogen Elizabethkingia anophelis in Response to Oxidative Stress.</title>
        <authorList>
            <person name="Li Y."/>
            <person name="Liu Y."/>
            <person name="Chew S.C."/>
            <person name="Tay M."/>
            <person name="Salido M.M."/>
            <person name="Teo J."/>
            <person name="Lauro F.M."/>
            <person name="Givskov M."/>
            <person name="Yang L."/>
        </authorList>
    </citation>
    <scope>NUCLEOTIDE SEQUENCE</scope>
    <source>
        <strain evidence="1">NUHP1</strain>
    </source>
</reference>